<proteinExistence type="predicted"/>
<evidence type="ECO:0000313" key="2">
    <source>
        <dbReference type="Proteomes" id="UP000041625"/>
    </source>
</evidence>
<reference evidence="1 2" key="1">
    <citation type="submission" date="2014-06" db="EMBL/GenBank/DDBJ databases">
        <authorList>
            <person name="Le Roux F."/>
        </authorList>
    </citation>
    <scope>NUCLEOTIDE SEQUENCE [LARGE SCALE GENOMIC DNA]</scope>
    <source>
        <strain evidence="1 2">J2-31</strain>
    </source>
</reference>
<dbReference type="AlphaFoldDB" id="A0AA87C257"/>
<sequence length="46" mass="5002">MKRLTVNNSKVAKAVSALAQLACEQTKGLKVSFINKLLTNRLSQAN</sequence>
<dbReference type="Proteomes" id="UP000041625">
    <property type="component" value="Unassembled WGS sequence"/>
</dbReference>
<gene>
    <name evidence="1" type="ORF">VCR31J2_1310363</name>
</gene>
<evidence type="ECO:0000313" key="1">
    <source>
        <dbReference type="EMBL" id="CDT76625.1"/>
    </source>
</evidence>
<name>A0AA87C257_9VIBR</name>
<comment type="caution">
    <text evidence="1">The sequence shown here is derived from an EMBL/GenBank/DDBJ whole genome shotgun (WGS) entry which is preliminary data.</text>
</comment>
<dbReference type="EMBL" id="CCKJ01000037">
    <property type="protein sequence ID" value="CDT76625.1"/>
    <property type="molecule type" value="Genomic_DNA"/>
</dbReference>
<keyword evidence="2" id="KW-1185">Reference proteome</keyword>
<protein>
    <submittedName>
        <fullName evidence="1">Uncharacterized protein</fullName>
    </submittedName>
</protein>
<organism evidence="1 2">
    <name type="scientific">Vibrio coralliirubri</name>
    <dbReference type="NCBI Taxonomy" id="1516159"/>
    <lineage>
        <taxon>Bacteria</taxon>
        <taxon>Pseudomonadati</taxon>
        <taxon>Pseudomonadota</taxon>
        <taxon>Gammaproteobacteria</taxon>
        <taxon>Vibrionales</taxon>
        <taxon>Vibrionaceae</taxon>
        <taxon>Vibrio</taxon>
    </lineage>
</organism>
<accession>A0AA87C257</accession>